<dbReference type="PANTHER" id="PTHR14949">
    <property type="entry name" value="EGF-LIKE-DOMAIN, MULTIPLE 7, 8"/>
    <property type="match status" value="1"/>
</dbReference>
<dbReference type="STRING" id="283909.R7TNC2"/>
<dbReference type="PANTHER" id="PTHR14949:SF56">
    <property type="entry name" value="EGF-LIKE-DOMAIN, MULTIPLE 7"/>
    <property type="match status" value="1"/>
</dbReference>
<feature type="domain" description="VWFD" evidence="5">
    <location>
        <begin position="476"/>
        <end position="669"/>
    </location>
</feature>
<feature type="region of interest" description="Disordered" evidence="3">
    <location>
        <begin position="1092"/>
        <end position="1119"/>
    </location>
</feature>
<keyword evidence="2" id="KW-1015">Disulfide bond</keyword>
<evidence type="ECO:0000256" key="2">
    <source>
        <dbReference type="ARBA" id="ARBA00023157"/>
    </source>
</evidence>
<dbReference type="Pfam" id="PF26129">
    <property type="entry name" value="Vwde"/>
    <property type="match status" value="1"/>
</dbReference>
<dbReference type="PROSITE" id="PS51233">
    <property type="entry name" value="VWFD"/>
    <property type="match status" value="1"/>
</dbReference>
<evidence type="ECO:0000256" key="1">
    <source>
        <dbReference type="ARBA" id="ARBA00022729"/>
    </source>
</evidence>
<evidence type="ECO:0000313" key="7">
    <source>
        <dbReference type="EnsemblMetazoa" id="CapteP211586"/>
    </source>
</evidence>
<sequence length="1274" mass="142318">MNGGKKYRKRWEEKEGRREGKKRDRELGECIADDDFLVDVIGCFMAKFEPLLEMGIQTHYTDAIDHEFIGRHLLFSHADDALVKNNMPKMVKRAGAKGDSFMANLQSVASNFKENVISSEILPSIKQLSLNDLGWKAARHLAKNLLGMKDTAVITKRVLSGLVDEFGDKLGNMEELLKKKGTPEGTRYARDICDIIGEGPLCDLSKIGDCLEGYPEEAFEDGIEWVSCLFVCEWVFIGEPCHIRLFFVILSDLPPLATCMADAFNQSESCRNIAWMKNLIIRIFVDIVKLDNCYFEVDDVGGVSNDTPISVEEGGEPRMMEFRTYLPPEVMCFEPDLLNAPIVLVIDVILAVFNISGPCEVQIQMSMSNYMYDILPYINLPVLGFEIGRPKCRDDSMIHQAAIGWSEHASEHSCIIQITEENWNTTFSVPVSATVDGKSDKDIPLNFTLKMVANGETRNSTKVPMKIVNKDSSRTATCQSVNDPHLLTFDGHLYNNFYHGYFYLYKHEKFPYEVQAIYQACTDNVTESCNCAVAVRSGDDVFVVDRCRRSSCASEDCQLMKATMYTNGQITPGTRVFAKNGGLRYDVILPHGTMIRIVASNDMLNAWVTPSVFDRDSTSGLCGTFNDNVNDDLMFPNGTIYTGDGSGTQEQPREFNKAWRVPPEERIFNGALADSEEYQPLKYCKCHHMILQGVQCTCGERELVEYCDIDTDGEFTVDNMPSIVRRSKLQVASLNENVHVLNEDEIDMDEDYEPQDVEWRPNGEWDETTAQAFCDDFIQNSENALIKKCITELGRAAAFQGQAIVNCVEDIKITDTTNWAISALEAAKYYCVDSMDKKVTLKASDYEEFENGTCLSDCNGVGKCEFGKCTCEPNYIGPDCGLPINEPVLLMDESAICDSRYENCSFATLHGLYFVDSEALKCHVIEGKLSNRDEEVSTFYINENQVACKLPESGSYRVSLMYNKREVPLLTYNSDFIFMAYDSACYTCDIDKQKCELKEGDDYCFIKNGCYATGQIHEDDECSICNTTLSTSKWSDVPSLECMEIRTEERAKEDSDHNELILKSCISASLSAIIIIIVVIAFVMNRKSQKSKHKLKQSESVTPDEFGTDFEHSKPGNDYTTTSFGASIEEAVEEPKRVNGSVPEPTLNGGLDNEVFEAAESNPPTRVSVECAEVSRIKAEAIGRRQRTTSQSSVQSNISVSSFFRVQNIASPDRVRTMSGSSVHGGAGPVHLSGHLDAVVDEDSVVHGIGGYMGGVLTPTGKRKDYEHVTIARL</sequence>
<proteinExistence type="predicted"/>
<dbReference type="EMBL" id="AMQN01011881">
    <property type="status" value="NOT_ANNOTATED_CDS"/>
    <property type="molecule type" value="Genomic_DNA"/>
</dbReference>
<dbReference type="GO" id="GO:0005576">
    <property type="term" value="C:extracellular region"/>
    <property type="evidence" value="ECO:0007669"/>
    <property type="project" value="TreeGrafter"/>
</dbReference>
<reference evidence="6 8" key="2">
    <citation type="journal article" date="2013" name="Nature">
        <title>Insights into bilaterian evolution from three spiralian genomes.</title>
        <authorList>
            <person name="Simakov O."/>
            <person name="Marletaz F."/>
            <person name="Cho S.J."/>
            <person name="Edsinger-Gonzales E."/>
            <person name="Havlak P."/>
            <person name="Hellsten U."/>
            <person name="Kuo D.H."/>
            <person name="Larsson T."/>
            <person name="Lv J."/>
            <person name="Arendt D."/>
            <person name="Savage R."/>
            <person name="Osoegawa K."/>
            <person name="de Jong P."/>
            <person name="Grimwood J."/>
            <person name="Chapman J.A."/>
            <person name="Shapiro H."/>
            <person name="Aerts A."/>
            <person name="Otillar R.P."/>
            <person name="Terry A.Y."/>
            <person name="Boore J.L."/>
            <person name="Grigoriev I.V."/>
            <person name="Lindberg D.R."/>
            <person name="Seaver E.C."/>
            <person name="Weisblat D.A."/>
            <person name="Putnam N.H."/>
            <person name="Rokhsar D.S."/>
        </authorList>
    </citation>
    <scope>NUCLEOTIDE SEQUENCE</scope>
    <source>
        <strain evidence="6 8">I ESC-2004</strain>
    </source>
</reference>
<dbReference type="Gene3D" id="2.10.25.10">
    <property type="entry name" value="Laminin"/>
    <property type="match status" value="1"/>
</dbReference>
<evidence type="ECO:0000313" key="8">
    <source>
        <dbReference type="Proteomes" id="UP000014760"/>
    </source>
</evidence>
<keyword evidence="4" id="KW-0472">Membrane</keyword>
<keyword evidence="4" id="KW-1133">Transmembrane helix</keyword>
<accession>R7TNC2</accession>
<dbReference type="GO" id="GO:0009986">
    <property type="term" value="C:cell surface"/>
    <property type="evidence" value="ECO:0007669"/>
    <property type="project" value="TreeGrafter"/>
</dbReference>
<feature type="compositionally biased region" description="Basic and acidic residues" evidence="3">
    <location>
        <begin position="10"/>
        <end position="24"/>
    </location>
</feature>
<organism evidence="6">
    <name type="scientific">Capitella teleta</name>
    <name type="common">Polychaete worm</name>
    <dbReference type="NCBI Taxonomy" id="283909"/>
    <lineage>
        <taxon>Eukaryota</taxon>
        <taxon>Metazoa</taxon>
        <taxon>Spiralia</taxon>
        <taxon>Lophotrochozoa</taxon>
        <taxon>Annelida</taxon>
        <taxon>Polychaeta</taxon>
        <taxon>Sedentaria</taxon>
        <taxon>Scolecida</taxon>
        <taxon>Capitellidae</taxon>
        <taxon>Capitella</taxon>
    </lineage>
</organism>
<dbReference type="Proteomes" id="UP000014760">
    <property type="component" value="Unassembled WGS sequence"/>
</dbReference>
<name>R7TNC2_CAPTE</name>
<dbReference type="EMBL" id="KB309157">
    <property type="protein sequence ID" value="ELT95338.1"/>
    <property type="molecule type" value="Genomic_DNA"/>
</dbReference>
<dbReference type="Pfam" id="PF00094">
    <property type="entry name" value="VWD"/>
    <property type="match status" value="1"/>
</dbReference>
<evidence type="ECO:0000256" key="3">
    <source>
        <dbReference type="SAM" id="MobiDB-lite"/>
    </source>
</evidence>
<keyword evidence="4" id="KW-0812">Transmembrane</keyword>
<dbReference type="OrthoDB" id="6156080at2759"/>
<gene>
    <name evidence="6" type="ORF">CAPTEDRAFT_211586</name>
</gene>
<dbReference type="InterPro" id="IPR001846">
    <property type="entry name" value="VWF_type-D"/>
</dbReference>
<protein>
    <recommendedName>
        <fullName evidence="5">VWFD domain-containing protein</fullName>
    </recommendedName>
</protein>
<evidence type="ECO:0000313" key="6">
    <source>
        <dbReference type="EMBL" id="ELT95338.1"/>
    </source>
</evidence>
<keyword evidence="1" id="KW-0732">Signal</keyword>
<evidence type="ECO:0000256" key="4">
    <source>
        <dbReference type="SAM" id="Phobius"/>
    </source>
</evidence>
<dbReference type="HOGENOM" id="CLU_263687_0_0_1"/>
<dbReference type="GO" id="GO:0005102">
    <property type="term" value="F:signaling receptor binding"/>
    <property type="evidence" value="ECO:0007669"/>
    <property type="project" value="TreeGrafter"/>
</dbReference>
<reference evidence="8" key="1">
    <citation type="submission" date="2012-12" db="EMBL/GenBank/DDBJ databases">
        <authorList>
            <person name="Hellsten U."/>
            <person name="Grimwood J."/>
            <person name="Chapman J.A."/>
            <person name="Shapiro H."/>
            <person name="Aerts A."/>
            <person name="Otillar R.P."/>
            <person name="Terry A.Y."/>
            <person name="Boore J.L."/>
            <person name="Simakov O."/>
            <person name="Marletaz F."/>
            <person name="Cho S.-J."/>
            <person name="Edsinger-Gonzales E."/>
            <person name="Havlak P."/>
            <person name="Kuo D.-H."/>
            <person name="Larsson T."/>
            <person name="Lv J."/>
            <person name="Arendt D."/>
            <person name="Savage R."/>
            <person name="Osoegawa K."/>
            <person name="de Jong P."/>
            <person name="Lindberg D.R."/>
            <person name="Seaver E.C."/>
            <person name="Weisblat D.A."/>
            <person name="Putnam N.H."/>
            <person name="Grigoriev I.V."/>
            <person name="Rokhsar D.S."/>
        </authorList>
    </citation>
    <scope>NUCLEOTIDE SEQUENCE</scope>
    <source>
        <strain evidence="8">I ESC-2004</strain>
    </source>
</reference>
<dbReference type="EMBL" id="AMQN01011880">
    <property type="status" value="NOT_ANNOTATED_CDS"/>
    <property type="molecule type" value="Genomic_DNA"/>
</dbReference>
<dbReference type="Pfam" id="PF23106">
    <property type="entry name" value="EGF_Teneurin"/>
    <property type="match status" value="1"/>
</dbReference>
<reference evidence="7" key="3">
    <citation type="submission" date="2015-06" db="UniProtKB">
        <authorList>
            <consortium name="EnsemblMetazoa"/>
        </authorList>
    </citation>
    <scope>IDENTIFICATION</scope>
</reference>
<keyword evidence="8" id="KW-1185">Reference proteome</keyword>
<evidence type="ECO:0000259" key="5">
    <source>
        <dbReference type="PROSITE" id="PS51233"/>
    </source>
</evidence>
<dbReference type="InterPro" id="IPR050969">
    <property type="entry name" value="Dev_Signal_Modulators"/>
</dbReference>
<feature type="region of interest" description="Disordered" evidence="3">
    <location>
        <begin position="1"/>
        <end position="24"/>
    </location>
</feature>
<dbReference type="InterPro" id="IPR058727">
    <property type="entry name" value="Helical_Vwde"/>
</dbReference>
<dbReference type="AlphaFoldDB" id="R7TNC2"/>
<feature type="transmembrane region" description="Helical" evidence="4">
    <location>
        <begin position="1060"/>
        <end position="1084"/>
    </location>
</feature>
<dbReference type="EnsemblMetazoa" id="CapteT211586">
    <property type="protein sequence ID" value="CapteP211586"/>
    <property type="gene ID" value="CapteG211586"/>
</dbReference>